<feature type="transmembrane region" description="Helical" evidence="9">
    <location>
        <begin position="294"/>
        <end position="319"/>
    </location>
</feature>
<comment type="subcellular location">
    <subcellularLocation>
        <location evidence="1 9">Vacuole membrane</location>
        <topology evidence="1 9">Multi-pass membrane protein</topology>
    </subcellularLocation>
</comment>
<dbReference type="AlphaFoldDB" id="A0AAJ8BWB7"/>
<keyword evidence="3 9" id="KW-0813">Transport</keyword>
<evidence type="ECO:0000256" key="4">
    <source>
        <dbReference type="ARBA" id="ARBA00022692"/>
    </source>
</evidence>
<feature type="transmembrane region" description="Helical" evidence="9">
    <location>
        <begin position="331"/>
        <end position="353"/>
    </location>
</feature>
<evidence type="ECO:0000256" key="5">
    <source>
        <dbReference type="ARBA" id="ARBA00022989"/>
    </source>
</evidence>
<organism evidence="10">
    <name type="scientific">Aspergillus niger</name>
    <dbReference type="NCBI Taxonomy" id="5061"/>
    <lineage>
        <taxon>Eukaryota</taxon>
        <taxon>Fungi</taxon>
        <taxon>Dikarya</taxon>
        <taxon>Ascomycota</taxon>
        <taxon>Pezizomycotina</taxon>
        <taxon>Eurotiomycetes</taxon>
        <taxon>Eurotiomycetidae</taxon>
        <taxon>Eurotiales</taxon>
        <taxon>Aspergillaceae</taxon>
        <taxon>Aspergillus</taxon>
        <taxon>Aspergillus subgen. Circumdati</taxon>
    </lineage>
</organism>
<dbReference type="InterPro" id="IPR050495">
    <property type="entry name" value="ATG22/LtaA_families"/>
</dbReference>
<keyword evidence="9" id="KW-0029">Amino-acid transport</keyword>
<keyword evidence="5 9" id="KW-1133">Transmembrane helix</keyword>
<dbReference type="RefSeq" id="XP_059605112.1">
    <property type="nucleotide sequence ID" value="XM_059746176.1"/>
</dbReference>
<dbReference type="GeneID" id="4978820"/>
<feature type="transmembrane region" description="Helical" evidence="9">
    <location>
        <begin position="198"/>
        <end position="219"/>
    </location>
</feature>
<dbReference type="GO" id="GO:0006865">
    <property type="term" value="P:amino acid transport"/>
    <property type="evidence" value="ECO:0007669"/>
    <property type="project" value="UniProtKB-KW"/>
</dbReference>
<reference evidence="10" key="1">
    <citation type="submission" date="2025-02" db="EMBL/GenBank/DDBJ databases">
        <authorList>
            <consortium name="NCBI Genome Project"/>
        </authorList>
    </citation>
    <scope>NUCLEOTIDE SEQUENCE</scope>
</reference>
<dbReference type="Pfam" id="PF11700">
    <property type="entry name" value="ATG22"/>
    <property type="match status" value="1"/>
</dbReference>
<dbReference type="InterPro" id="IPR024671">
    <property type="entry name" value="Atg22-like"/>
</dbReference>
<dbReference type="Gene3D" id="1.20.1250.20">
    <property type="entry name" value="MFS general substrate transporter like domains"/>
    <property type="match status" value="1"/>
</dbReference>
<evidence type="ECO:0000256" key="1">
    <source>
        <dbReference type="ARBA" id="ARBA00004128"/>
    </source>
</evidence>
<evidence type="ECO:0000313" key="10">
    <source>
        <dbReference type="RefSeq" id="XP_059605112.1"/>
    </source>
</evidence>
<evidence type="ECO:0000256" key="7">
    <source>
        <dbReference type="ARBA" id="ARBA00023136"/>
    </source>
</evidence>
<protein>
    <recommendedName>
        <fullName evidence="9">Autophagy-related protein</fullName>
    </recommendedName>
</protein>
<evidence type="ECO:0000256" key="2">
    <source>
        <dbReference type="ARBA" id="ARBA00006978"/>
    </source>
</evidence>
<sequence length="374" mass="43286">MGDLGLLCVRYRQYSVYLVLNNSYQLLYRQQWPVSIQLCTHCLPEPPLPSRRRSRHPLLRRKATIHRQHRSAKQRHLLRHPSRPLPDNRQLRRLWQLATQYTDRTLSRRIRHRLRLAGCTRSRQMARRSRTIYRRADRLPDHADFLDGSVSGSRTEHEGDEGRRRAIRYFLLGDSLNTTVTVISTLQNSIVSYNTLQLTYLLLVGIAAQAVGIYAFWYAQKRLNLSTKTMFNLIAIAIILLDGWGMIGIWTQKFGFHHLWEVWLYQAYYGLFVCPWYSYSQIMISEVTPRGHEFLFFSLFSIVGKTSSFIGPLVSSAIIDASPSGNSSMPFYFLFALSVLSFGFLVAFLDLGVSREEQRGFLKGRGGLDGEELE</sequence>
<keyword evidence="4 9" id="KW-0812">Transmembrane</keyword>
<gene>
    <name evidence="10" type="ORF">An02g03340</name>
</gene>
<evidence type="ECO:0000256" key="6">
    <source>
        <dbReference type="ARBA" id="ARBA00023006"/>
    </source>
</evidence>
<evidence type="ECO:0000256" key="3">
    <source>
        <dbReference type="ARBA" id="ARBA00022448"/>
    </source>
</evidence>
<keyword evidence="7 9" id="KW-0472">Membrane</keyword>
<feature type="transmembrane region" description="Helical" evidence="9">
    <location>
        <begin position="231"/>
        <end position="251"/>
    </location>
</feature>
<keyword evidence="9" id="KW-0926">Vacuole</keyword>
<keyword evidence="6 9" id="KW-0072">Autophagy</keyword>
<dbReference type="PANTHER" id="PTHR23519:SF5">
    <property type="entry name" value="AUTOPHAGY-RELATED PROTEIN"/>
    <property type="match status" value="1"/>
</dbReference>
<dbReference type="GO" id="GO:0005774">
    <property type="term" value="C:vacuolar membrane"/>
    <property type="evidence" value="ECO:0007669"/>
    <property type="project" value="UniProtKB-SubCell"/>
</dbReference>
<dbReference type="GO" id="GO:0006914">
    <property type="term" value="P:autophagy"/>
    <property type="evidence" value="ECO:0007669"/>
    <property type="project" value="UniProtKB-KW"/>
</dbReference>
<comment type="function">
    <text evidence="8 9">Vacuolar effluxer which mediate the efflux of amino acids resulting from autophagic degradation. The release of autophagic amino acids allows the maintenance of protein synthesis and viability during nitrogen starvation.</text>
</comment>
<comment type="similarity">
    <text evidence="2 9">Belongs to the ATG22 family.</text>
</comment>
<dbReference type="KEGG" id="ang:An02g03340"/>
<name>A0AAJ8BWB7_ASPNG</name>
<proteinExistence type="inferred from homology"/>
<feature type="transmembrane region" description="Helical" evidence="9">
    <location>
        <begin position="263"/>
        <end position="282"/>
    </location>
</feature>
<reference evidence="10" key="2">
    <citation type="submission" date="2025-08" db="UniProtKB">
        <authorList>
            <consortium name="RefSeq"/>
        </authorList>
    </citation>
    <scope>IDENTIFICATION</scope>
</reference>
<evidence type="ECO:0000256" key="8">
    <source>
        <dbReference type="ARBA" id="ARBA00024801"/>
    </source>
</evidence>
<dbReference type="VEuPathDB" id="FungiDB:An02g03340"/>
<accession>A0AAJ8BWB7</accession>
<dbReference type="InterPro" id="IPR036259">
    <property type="entry name" value="MFS_trans_sf"/>
</dbReference>
<dbReference type="PANTHER" id="PTHR23519">
    <property type="entry name" value="AUTOPHAGY-RELATED PROTEIN 22"/>
    <property type="match status" value="1"/>
</dbReference>
<dbReference type="SUPFAM" id="SSF103473">
    <property type="entry name" value="MFS general substrate transporter"/>
    <property type="match status" value="1"/>
</dbReference>
<evidence type="ECO:0000256" key="9">
    <source>
        <dbReference type="RuleBase" id="RU363073"/>
    </source>
</evidence>
<comment type="caution">
    <text evidence="9">Lacks conserved residue(s) required for the propagation of feature annotation.</text>
</comment>